<evidence type="ECO:0000313" key="3">
    <source>
        <dbReference type="EMBL" id="MBM7853507.1"/>
    </source>
</evidence>
<reference evidence="2" key="1">
    <citation type="journal article" date="2014" name="Int. J. Syst. Evol. Microbiol.">
        <title>Complete genome sequence of Corynebacterium casei LMG S-19264T (=DSM 44701T), isolated from a smear-ripened cheese.</title>
        <authorList>
            <consortium name="US DOE Joint Genome Institute (JGI-PGF)"/>
            <person name="Walter F."/>
            <person name="Albersmeier A."/>
            <person name="Kalinowski J."/>
            <person name="Ruckert C."/>
        </authorList>
    </citation>
    <scope>NUCLEOTIDE SEQUENCE</scope>
    <source>
        <strain evidence="2">VKM B-1606</strain>
    </source>
</reference>
<name>A0A9W6IW47_9HYPH</name>
<evidence type="ECO:0000313" key="2">
    <source>
        <dbReference type="EMBL" id="GLK57278.1"/>
    </source>
</evidence>
<dbReference type="InterPro" id="IPR010239">
    <property type="entry name" value="CHP02001"/>
</dbReference>
<evidence type="ECO:0000256" key="1">
    <source>
        <dbReference type="SAM" id="SignalP"/>
    </source>
</evidence>
<dbReference type="EMBL" id="JAFBCY010000005">
    <property type="protein sequence ID" value="MBM7853507.1"/>
    <property type="molecule type" value="Genomic_DNA"/>
</dbReference>
<dbReference type="Pfam" id="PF09694">
    <property type="entry name" value="Gcw_chp"/>
    <property type="match status" value="1"/>
</dbReference>
<evidence type="ECO:0000313" key="5">
    <source>
        <dbReference type="Proteomes" id="UP001143400"/>
    </source>
</evidence>
<protein>
    <submittedName>
        <fullName evidence="3">Uncharacterized protein (TIGR02001 family)</fullName>
    </submittedName>
</protein>
<accession>A0A9W6IW47</accession>
<keyword evidence="4" id="KW-1185">Reference proteome</keyword>
<sequence>MIKNAGIALALGASFALAGAGQASAADLSAPETMVTEVTPLWDVAFGVAFMNDYRSRGISNSDKEFAVQGYAELQALDWFYAGIWASNVQFADGSTDPAAEVDLYGGVRHTFGALTLDAGALYYWYPGEDGGETNYWELSFKPSYAITDDLVVSGTFLYGWDIGKSGGDGFYLVGGAKYTLPFQPITDVSLYVSGEFGKQWLGKTDSGFNPRDYLTWNAGLGGTYKAMTLDVRYIDTDLSKTECGLNTGNRGYCGSTALVKLSFDTAFSKLK</sequence>
<gene>
    <name evidence="2" type="ORF">GCM10008170_32980</name>
    <name evidence="3" type="ORF">JOD31_003768</name>
</gene>
<dbReference type="RefSeq" id="WP_204951953.1">
    <property type="nucleotide sequence ID" value="NZ_BSFF01000009.1"/>
</dbReference>
<dbReference type="AlphaFoldDB" id="A0A9W6IW47"/>
<proteinExistence type="predicted"/>
<evidence type="ECO:0000313" key="4">
    <source>
        <dbReference type="Proteomes" id="UP000758856"/>
    </source>
</evidence>
<organism evidence="2 5">
    <name type="scientific">Methylopila capsulata</name>
    <dbReference type="NCBI Taxonomy" id="61654"/>
    <lineage>
        <taxon>Bacteria</taxon>
        <taxon>Pseudomonadati</taxon>
        <taxon>Pseudomonadota</taxon>
        <taxon>Alphaproteobacteria</taxon>
        <taxon>Hyphomicrobiales</taxon>
        <taxon>Methylopilaceae</taxon>
        <taxon>Methylopila</taxon>
    </lineage>
</organism>
<dbReference type="Proteomes" id="UP001143400">
    <property type="component" value="Unassembled WGS sequence"/>
</dbReference>
<dbReference type="NCBIfam" id="TIGR02001">
    <property type="entry name" value="gcw_chp"/>
    <property type="match status" value="1"/>
</dbReference>
<reference evidence="2" key="3">
    <citation type="submission" date="2023-01" db="EMBL/GenBank/DDBJ databases">
        <authorList>
            <person name="Sun Q."/>
            <person name="Evtushenko L."/>
        </authorList>
    </citation>
    <scope>NUCLEOTIDE SEQUENCE</scope>
    <source>
        <strain evidence="2">VKM B-1606</strain>
    </source>
</reference>
<feature type="chain" id="PRO_5040980932" evidence="1">
    <location>
        <begin position="26"/>
        <end position="272"/>
    </location>
</feature>
<dbReference type="EMBL" id="BSFF01000009">
    <property type="protein sequence ID" value="GLK57278.1"/>
    <property type="molecule type" value="Genomic_DNA"/>
</dbReference>
<dbReference type="Proteomes" id="UP000758856">
    <property type="component" value="Unassembled WGS sequence"/>
</dbReference>
<keyword evidence="1" id="KW-0732">Signal</keyword>
<feature type="signal peptide" evidence="1">
    <location>
        <begin position="1"/>
        <end position="25"/>
    </location>
</feature>
<comment type="caution">
    <text evidence="2">The sequence shown here is derived from an EMBL/GenBank/DDBJ whole genome shotgun (WGS) entry which is preliminary data.</text>
</comment>
<reference evidence="3 4" key="2">
    <citation type="submission" date="2021-01" db="EMBL/GenBank/DDBJ databases">
        <title>Genomic Encyclopedia of Type Strains, Phase IV (KMG-IV): sequencing the most valuable type-strain genomes for metagenomic binning, comparative biology and taxonomic classification.</title>
        <authorList>
            <person name="Goeker M."/>
        </authorList>
    </citation>
    <scope>NUCLEOTIDE SEQUENCE [LARGE SCALE GENOMIC DNA]</scope>
    <source>
        <strain evidence="3 4">DSM 6130</strain>
    </source>
</reference>